<sequence length="333" mass="35992">MRAMVFEGVGTPLQLQEVPKPRAERDQLLIRVRACGICRTDLHIIDGELDEPKLPLIPGHQVVGEVEDVGAEVTGFRPGDRVGVPWLGSTCGECRYCRAGRENLCEQARFTGYHIDGGFAEYCAADARFCFPIPEAFPDLQAAPLLCAGLIGYRAWRMADGIERVGFYGFGSAAHVLIQVARHQSVEVYAFTQPGDREGQEFARSLGAAWAGGSDEAPPRTLDAAIIFAPVGALVPAALAAVRPGGTVVSAGIHMSDIPAFPYRLLWEERVLRSVANLTRRDGVEFLELAPRVPVRTQITRFGLEEANEALEALRGGAFQGSGVLVVDRPAEA</sequence>
<evidence type="ECO:0000256" key="1">
    <source>
        <dbReference type="ARBA" id="ARBA00001947"/>
    </source>
</evidence>
<keyword evidence="6" id="KW-0560">Oxidoreductase</keyword>
<evidence type="ECO:0000313" key="9">
    <source>
        <dbReference type="Proteomes" id="UP001575181"/>
    </source>
</evidence>
<evidence type="ECO:0000259" key="7">
    <source>
        <dbReference type="SMART" id="SM00829"/>
    </source>
</evidence>
<protein>
    <recommendedName>
        <fullName evidence="3">alcohol dehydrogenase</fullName>
        <ecNumber evidence="3">1.1.1.1</ecNumber>
    </recommendedName>
</protein>
<dbReference type="InterPro" id="IPR036291">
    <property type="entry name" value="NAD(P)-bd_dom_sf"/>
</dbReference>
<comment type="caution">
    <text evidence="8">The sequence shown here is derived from an EMBL/GenBank/DDBJ whole genome shotgun (WGS) entry which is preliminary data.</text>
</comment>
<gene>
    <name evidence="8" type="ORF">ACERLL_16870</name>
</gene>
<reference evidence="8 9" key="1">
    <citation type="submission" date="2024-08" db="EMBL/GenBank/DDBJ databases">
        <title>Whole-genome sequencing of halo(alkali)philic microorganisms from hypersaline lakes.</title>
        <authorList>
            <person name="Sorokin D.Y."/>
            <person name="Merkel A.Y."/>
            <person name="Messina E."/>
            <person name="Yakimov M."/>
        </authorList>
    </citation>
    <scope>NUCLEOTIDE SEQUENCE [LARGE SCALE GENOMIC DNA]</scope>
    <source>
        <strain evidence="8 9">Cl-TMA</strain>
    </source>
</reference>
<evidence type="ECO:0000313" key="8">
    <source>
        <dbReference type="EMBL" id="MFA9462482.1"/>
    </source>
</evidence>
<dbReference type="SMART" id="SM00829">
    <property type="entry name" value="PKS_ER"/>
    <property type="match status" value="1"/>
</dbReference>
<dbReference type="PANTHER" id="PTHR42940:SF8">
    <property type="entry name" value="VACUOLAR PROTEIN SORTING-ASSOCIATED PROTEIN 11"/>
    <property type="match status" value="1"/>
</dbReference>
<dbReference type="PANTHER" id="PTHR42940">
    <property type="entry name" value="ALCOHOL DEHYDROGENASE 1-RELATED"/>
    <property type="match status" value="1"/>
</dbReference>
<keyword evidence="9" id="KW-1185">Reference proteome</keyword>
<dbReference type="Gene3D" id="3.90.180.10">
    <property type="entry name" value="Medium-chain alcohol dehydrogenases, catalytic domain"/>
    <property type="match status" value="1"/>
</dbReference>
<evidence type="ECO:0000256" key="6">
    <source>
        <dbReference type="ARBA" id="ARBA00023002"/>
    </source>
</evidence>
<dbReference type="InterPro" id="IPR020843">
    <property type="entry name" value="ER"/>
</dbReference>
<keyword evidence="5" id="KW-0862">Zinc</keyword>
<dbReference type="Pfam" id="PF08240">
    <property type="entry name" value="ADH_N"/>
    <property type="match status" value="1"/>
</dbReference>
<evidence type="ECO:0000256" key="5">
    <source>
        <dbReference type="ARBA" id="ARBA00022833"/>
    </source>
</evidence>
<dbReference type="NCBIfam" id="TIGR02822">
    <property type="entry name" value="adh_fam_2"/>
    <property type="match status" value="1"/>
</dbReference>
<accession>A0ABV4TYU6</accession>
<dbReference type="Proteomes" id="UP001575181">
    <property type="component" value="Unassembled WGS sequence"/>
</dbReference>
<dbReference type="RefSeq" id="WP_373657272.1">
    <property type="nucleotide sequence ID" value="NZ_JBGUAW010000015.1"/>
</dbReference>
<dbReference type="InterPro" id="IPR011032">
    <property type="entry name" value="GroES-like_sf"/>
</dbReference>
<organism evidence="8 9">
    <name type="scientific">Thiohalorhabdus methylotrophus</name>
    <dbReference type="NCBI Taxonomy" id="3242694"/>
    <lineage>
        <taxon>Bacteria</taxon>
        <taxon>Pseudomonadati</taxon>
        <taxon>Pseudomonadota</taxon>
        <taxon>Gammaproteobacteria</taxon>
        <taxon>Thiohalorhabdales</taxon>
        <taxon>Thiohalorhabdaceae</taxon>
        <taxon>Thiohalorhabdus</taxon>
    </lineage>
</organism>
<name>A0ABV4TYU6_9GAMM</name>
<comment type="cofactor">
    <cofactor evidence="1">
        <name>Zn(2+)</name>
        <dbReference type="ChEBI" id="CHEBI:29105"/>
    </cofactor>
</comment>
<dbReference type="SUPFAM" id="SSF51735">
    <property type="entry name" value="NAD(P)-binding Rossmann-fold domains"/>
    <property type="match status" value="1"/>
</dbReference>
<evidence type="ECO:0000256" key="3">
    <source>
        <dbReference type="ARBA" id="ARBA00013190"/>
    </source>
</evidence>
<dbReference type="InterPro" id="IPR014187">
    <property type="entry name" value="ADH_Zn_typ-2"/>
</dbReference>
<dbReference type="InterPro" id="IPR013154">
    <property type="entry name" value="ADH-like_N"/>
</dbReference>
<dbReference type="Gene3D" id="3.40.50.720">
    <property type="entry name" value="NAD(P)-binding Rossmann-like Domain"/>
    <property type="match status" value="1"/>
</dbReference>
<dbReference type="CDD" id="cd08298">
    <property type="entry name" value="CAD2"/>
    <property type="match status" value="1"/>
</dbReference>
<evidence type="ECO:0000256" key="4">
    <source>
        <dbReference type="ARBA" id="ARBA00022723"/>
    </source>
</evidence>
<dbReference type="SUPFAM" id="SSF50129">
    <property type="entry name" value="GroES-like"/>
    <property type="match status" value="1"/>
</dbReference>
<dbReference type="EC" id="1.1.1.1" evidence="3"/>
<evidence type="ECO:0000256" key="2">
    <source>
        <dbReference type="ARBA" id="ARBA00008072"/>
    </source>
</evidence>
<proteinExistence type="inferred from homology"/>
<comment type="similarity">
    <text evidence="2">Belongs to the zinc-containing alcohol dehydrogenase family.</text>
</comment>
<dbReference type="EMBL" id="JBGUAW010000015">
    <property type="protein sequence ID" value="MFA9462482.1"/>
    <property type="molecule type" value="Genomic_DNA"/>
</dbReference>
<feature type="domain" description="Enoyl reductase (ER)" evidence="7">
    <location>
        <begin position="10"/>
        <end position="325"/>
    </location>
</feature>
<keyword evidence="4" id="KW-0479">Metal-binding</keyword>